<dbReference type="PRINTS" id="PR00625">
    <property type="entry name" value="JDOMAIN"/>
</dbReference>
<name>A0A914PH74_9BILA</name>
<dbReference type="PANTHER" id="PTHR44825">
    <property type="match status" value="1"/>
</dbReference>
<evidence type="ECO:0000313" key="3">
    <source>
        <dbReference type="WBParaSite" id="PDA_v2.g17655.t1"/>
    </source>
</evidence>
<evidence type="ECO:0000313" key="2">
    <source>
        <dbReference type="Proteomes" id="UP000887578"/>
    </source>
</evidence>
<proteinExistence type="predicted"/>
<accession>A0A914PH74</accession>
<dbReference type="Pfam" id="PF00226">
    <property type="entry name" value="DnaJ"/>
    <property type="match status" value="1"/>
</dbReference>
<protein>
    <submittedName>
        <fullName evidence="3">J domain-containing protein</fullName>
    </submittedName>
</protein>
<evidence type="ECO:0000259" key="1">
    <source>
        <dbReference type="PROSITE" id="PS50076"/>
    </source>
</evidence>
<dbReference type="PANTHER" id="PTHR44825:SF1">
    <property type="entry name" value="DNAJ HOMOLOG SUBFAMILY C MEMBER 4"/>
    <property type="match status" value="1"/>
</dbReference>
<reference evidence="3" key="1">
    <citation type="submission" date="2022-11" db="UniProtKB">
        <authorList>
            <consortium name="WormBaseParasite"/>
        </authorList>
    </citation>
    <scope>IDENTIFICATION</scope>
</reference>
<dbReference type="SUPFAM" id="SSF46565">
    <property type="entry name" value="Chaperone J-domain"/>
    <property type="match status" value="1"/>
</dbReference>
<dbReference type="InterPro" id="IPR001623">
    <property type="entry name" value="DnaJ_domain"/>
</dbReference>
<dbReference type="PROSITE" id="PS50076">
    <property type="entry name" value="DNAJ_2"/>
    <property type="match status" value="1"/>
</dbReference>
<dbReference type="SMART" id="SM00271">
    <property type="entry name" value="DnaJ"/>
    <property type="match status" value="1"/>
</dbReference>
<dbReference type="InterPro" id="IPR052763">
    <property type="entry name" value="DnaJ_C4"/>
</dbReference>
<dbReference type="Proteomes" id="UP000887578">
    <property type="component" value="Unplaced"/>
</dbReference>
<sequence length="241" mass="27749">MGNSYSSYKSYKNYYAVLGVHKYASDKEITKAFRQLSKKYHPDHNSSSEAEIKIRETYHVLVKSKNAQHYEAVDPKIIEENLRMQAEINQKQKTAVDELKELEKQNAILDDFFSCVKCKTDICDGGIIFGCGHNSCVSCSDTSKVCQRCKKLIQKRQPINFQSNQNQEPEVVSKVKKSKDDNQMLSKNAQDFKAVDPQNVEEDLKMANEINKNQKAAIDEPQEQNVYFGDLFSFWMSTYQL</sequence>
<dbReference type="WBParaSite" id="PDA_v2.g17655.t1">
    <property type="protein sequence ID" value="PDA_v2.g17655.t1"/>
    <property type="gene ID" value="PDA_v2.g17655"/>
</dbReference>
<dbReference type="Gene3D" id="1.10.287.110">
    <property type="entry name" value="DnaJ domain"/>
    <property type="match status" value="1"/>
</dbReference>
<dbReference type="InterPro" id="IPR036869">
    <property type="entry name" value="J_dom_sf"/>
</dbReference>
<organism evidence="2 3">
    <name type="scientific">Panagrolaimus davidi</name>
    <dbReference type="NCBI Taxonomy" id="227884"/>
    <lineage>
        <taxon>Eukaryota</taxon>
        <taxon>Metazoa</taxon>
        <taxon>Ecdysozoa</taxon>
        <taxon>Nematoda</taxon>
        <taxon>Chromadorea</taxon>
        <taxon>Rhabditida</taxon>
        <taxon>Tylenchina</taxon>
        <taxon>Panagrolaimomorpha</taxon>
        <taxon>Panagrolaimoidea</taxon>
        <taxon>Panagrolaimidae</taxon>
        <taxon>Panagrolaimus</taxon>
    </lineage>
</organism>
<keyword evidence="2" id="KW-1185">Reference proteome</keyword>
<dbReference type="CDD" id="cd06257">
    <property type="entry name" value="DnaJ"/>
    <property type="match status" value="1"/>
</dbReference>
<dbReference type="AlphaFoldDB" id="A0A914PH74"/>
<feature type="domain" description="J" evidence="1">
    <location>
        <begin position="13"/>
        <end position="74"/>
    </location>
</feature>